<organism evidence="8 9">
    <name type="scientific">Cohnella herbarum</name>
    <dbReference type="NCBI Taxonomy" id="2728023"/>
    <lineage>
        <taxon>Bacteria</taxon>
        <taxon>Bacillati</taxon>
        <taxon>Bacillota</taxon>
        <taxon>Bacilli</taxon>
        <taxon>Bacillales</taxon>
        <taxon>Paenibacillaceae</taxon>
        <taxon>Cohnella</taxon>
    </lineage>
</organism>
<keyword evidence="5 7" id="KW-1133">Transmembrane helix</keyword>
<comment type="subcellular location">
    <subcellularLocation>
        <location evidence="1">Cell membrane</location>
        <topology evidence="1">Multi-pass membrane protein</topology>
    </subcellularLocation>
</comment>
<sequence>MLGKLFFVFLKIGFISFGGGYAVIPMIEREMNHRGWVDANEFQQIVSLAGMSPGPIATNSATLIGFDLAGFPGAIVATIGMVMPSLLIVILIVAFCMRYQSNKRVKASFYGLRPVVTGLIIYAALHFGFLSHTETIFTWPTLMTLLISIGCLYAILKYKLHPIVVIVASGFAGIILF</sequence>
<protein>
    <submittedName>
        <fullName evidence="8">Chromate transporter</fullName>
    </submittedName>
</protein>
<dbReference type="Proteomes" id="UP000502248">
    <property type="component" value="Chromosome"/>
</dbReference>
<evidence type="ECO:0000256" key="6">
    <source>
        <dbReference type="ARBA" id="ARBA00023136"/>
    </source>
</evidence>
<accession>A0A7Z2VQS8</accession>
<dbReference type="GO" id="GO:0015109">
    <property type="term" value="F:chromate transmembrane transporter activity"/>
    <property type="evidence" value="ECO:0007669"/>
    <property type="project" value="InterPro"/>
</dbReference>
<dbReference type="InterPro" id="IPR052518">
    <property type="entry name" value="CHR_Transporter"/>
</dbReference>
<evidence type="ECO:0000313" key="9">
    <source>
        <dbReference type="Proteomes" id="UP000502248"/>
    </source>
</evidence>
<evidence type="ECO:0000256" key="7">
    <source>
        <dbReference type="SAM" id="Phobius"/>
    </source>
</evidence>
<evidence type="ECO:0000256" key="5">
    <source>
        <dbReference type="ARBA" id="ARBA00022989"/>
    </source>
</evidence>
<dbReference type="PANTHER" id="PTHR43663:SF1">
    <property type="entry name" value="CHROMATE TRANSPORTER"/>
    <property type="match status" value="1"/>
</dbReference>
<keyword evidence="9" id="KW-1185">Reference proteome</keyword>
<name>A0A7Z2VQS8_9BACL</name>
<keyword evidence="3" id="KW-1003">Cell membrane</keyword>
<dbReference type="AlphaFoldDB" id="A0A7Z2VQS8"/>
<evidence type="ECO:0000256" key="3">
    <source>
        <dbReference type="ARBA" id="ARBA00022475"/>
    </source>
</evidence>
<comment type="similarity">
    <text evidence="2">Belongs to the chromate ion transporter (CHR) (TC 2.A.51) family.</text>
</comment>
<dbReference type="InterPro" id="IPR003370">
    <property type="entry name" value="Chromate_transpt"/>
</dbReference>
<keyword evidence="4 7" id="KW-0812">Transmembrane</keyword>
<evidence type="ECO:0000256" key="1">
    <source>
        <dbReference type="ARBA" id="ARBA00004651"/>
    </source>
</evidence>
<dbReference type="PANTHER" id="PTHR43663">
    <property type="entry name" value="CHROMATE TRANSPORT PROTEIN-RELATED"/>
    <property type="match status" value="1"/>
</dbReference>
<keyword evidence="6 7" id="KW-0472">Membrane</keyword>
<feature type="transmembrane region" description="Helical" evidence="7">
    <location>
        <begin position="72"/>
        <end position="97"/>
    </location>
</feature>
<dbReference type="KEGG" id="cheb:HH215_34215"/>
<feature type="transmembrane region" description="Helical" evidence="7">
    <location>
        <begin position="109"/>
        <end position="130"/>
    </location>
</feature>
<dbReference type="RefSeq" id="WP_169283995.1">
    <property type="nucleotide sequence ID" value="NZ_CP051680.1"/>
</dbReference>
<proteinExistence type="inferred from homology"/>
<reference evidence="8 9" key="1">
    <citation type="submission" date="2020-04" db="EMBL/GenBank/DDBJ databases">
        <title>Genome sequencing of novel species.</title>
        <authorList>
            <person name="Heo J."/>
            <person name="Kim S.-J."/>
            <person name="Kim J.-S."/>
            <person name="Hong S.-B."/>
            <person name="Kwon S.-W."/>
        </authorList>
    </citation>
    <scope>NUCLEOTIDE SEQUENCE [LARGE SCALE GENOMIC DNA]</scope>
    <source>
        <strain evidence="8 9">MFER-1</strain>
    </source>
</reference>
<dbReference type="GO" id="GO:0005886">
    <property type="term" value="C:plasma membrane"/>
    <property type="evidence" value="ECO:0007669"/>
    <property type="project" value="UniProtKB-SubCell"/>
</dbReference>
<evidence type="ECO:0000256" key="4">
    <source>
        <dbReference type="ARBA" id="ARBA00022692"/>
    </source>
</evidence>
<gene>
    <name evidence="8" type="ORF">HH215_34215</name>
</gene>
<feature type="transmembrane region" description="Helical" evidence="7">
    <location>
        <begin position="6"/>
        <end position="24"/>
    </location>
</feature>
<feature type="transmembrane region" description="Helical" evidence="7">
    <location>
        <begin position="136"/>
        <end position="155"/>
    </location>
</feature>
<dbReference type="EMBL" id="CP051680">
    <property type="protein sequence ID" value="QJD87753.1"/>
    <property type="molecule type" value="Genomic_DNA"/>
</dbReference>
<evidence type="ECO:0000256" key="2">
    <source>
        <dbReference type="ARBA" id="ARBA00005262"/>
    </source>
</evidence>
<dbReference type="Pfam" id="PF02417">
    <property type="entry name" value="Chromate_transp"/>
    <property type="match status" value="1"/>
</dbReference>
<evidence type="ECO:0000313" key="8">
    <source>
        <dbReference type="EMBL" id="QJD87753.1"/>
    </source>
</evidence>